<dbReference type="AlphaFoldDB" id="A0A7V8V4F3"/>
<keyword evidence="2" id="KW-1185">Reference proteome</keyword>
<dbReference type="InterPro" id="IPR011989">
    <property type="entry name" value="ARM-like"/>
</dbReference>
<dbReference type="EMBL" id="JABRWO010000004">
    <property type="protein sequence ID" value="MBA2114753.1"/>
    <property type="molecule type" value="Genomic_DNA"/>
</dbReference>
<accession>A0A7V8V4F3</accession>
<comment type="caution">
    <text evidence="1">The sequence shown here is derived from an EMBL/GenBank/DDBJ whole genome shotgun (WGS) entry which is preliminary data.</text>
</comment>
<dbReference type="SUPFAM" id="SSF48371">
    <property type="entry name" value="ARM repeat"/>
    <property type="match status" value="1"/>
</dbReference>
<organism evidence="1 2">
    <name type="scientific">Bremerella alba</name>
    <dbReference type="NCBI Taxonomy" id="980252"/>
    <lineage>
        <taxon>Bacteria</taxon>
        <taxon>Pseudomonadati</taxon>
        <taxon>Planctomycetota</taxon>
        <taxon>Planctomycetia</taxon>
        <taxon>Pirellulales</taxon>
        <taxon>Pirellulaceae</taxon>
        <taxon>Bremerella</taxon>
    </lineage>
</organism>
<dbReference type="Proteomes" id="UP000551616">
    <property type="component" value="Unassembled WGS sequence"/>
</dbReference>
<dbReference type="Gene3D" id="1.25.10.10">
    <property type="entry name" value="Leucine-rich Repeat Variant"/>
    <property type="match status" value="1"/>
</dbReference>
<name>A0A7V8V4F3_9BACT</name>
<protein>
    <recommendedName>
        <fullName evidence="3">HEAT repeat domain-containing protein</fullName>
    </recommendedName>
</protein>
<sequence>MEASHAVQALGGVKSEERRKAAEACAKDPSIAMAAIVPLCRCCSDSDEEVSQWSQAALEELGPPEADELDSLLELTTSAASTAYWAVTLIGRLQAKASPAVASLGKLIEKEDTPVEVRDRAIWAIGQIGVADEAIKTTLQKAAQSENARTARLASKALSKLQ</sequence>
<evidence type="ECO:0000313" key="1">
    <source>
        <dbReference type="EMBL" id="MBA2114753.1"/>
    </source>
</evidence>
<dbReference type="InterPro" id="IPR016024">
    <property type="entry name" value="ARM-type_fold"/>
</dbReference>
<evidence type="ECO:0000313" key="2">
    <source>
        <dbReference type="Proteomes" id="UP000551616"/>
    </source>
</evidence>
<proteinExistence type="predicted"/>
<reference evidence="1 2" key="1">
    <citation type="submission" date="2020-05" db="EMBL/GenBank/DDBJ databases">
        <title>Bremerella alba sp. nov., a novel planctomycete isolated from the surface of the macroalga Fucus spiralis.</title>
        <authorList>
            <person name="Godinho O."/>
            <person name="Botelho R."/>
            <person name="Albuquerque L."/>
            <person name="Wiegand S."/>
            <person name="Da Costa M.S."/>
            <person name="Lobo-Da-Cunha A."/>
            <person name="Jogler C."/>
            <person name="Lage O.M."/>
        </authorList>
    </citation>
    <scope>NUCLEOTIDE SEQUENCE [LARGE SCALE GENOMIC DNA]</scope>
    <source>
        <strain evidence="1 2">FF15</strain>
    </source>
</reference>
<gene>
    <name evidence="1" type="ORF">HOV93_19200</name>
</gene>
<dbReference type="RefSeq" id="WP_207396205.1">
    <property type="nucleotide sequence ID" value="NZ_JABRWO010000004.1"/>
</dbReference>
<evidence type="ECO:0008006" key="3">
    <source>
        <dbReference type="Google" id="ProtNLM"/>
    </source>
</evidence>